<evidence type="ECO:0000313" key="2">
    <source>
        <dbReference type="EMBL" id="CAI5453515.1"/>
    </source>
</evidence>
<feature type="transmembrane region" description="Helical" evidence="1">
    <location>
        <begin position="44"/>
        <end position="66"/>
    </location>
</feature>
<feature type="transmembrane region" description="Helical" evidence="1">
    <location>
        <begin position="130"/>
        <end position="149"/>
    </location>
</feature>
<feature type="transmembrane region" description="Helical" evidence="1">
    <location>
        <begin position="284"/>
        <end position="304"/>
    </location>
</feature>
<proteinExistence type="predicted"/>
<keyword evidence="3" id="KW-1185">Reference proteome</keyword>
<name>A0A9P1IWE5_9PELO</name>
<keyword evidence="1" id="KW-0472">Membrane</keyword>
<dbReference type="Proteomes" id="UP001152747">
    <property type="component" value="Unassembled WGS sequence"/>
</dbReference>
<dbReference type="PANTHER" id="PTHR46000">
    <property type="entry name" value="SEVEN TM RECEPTOR-RELATED"/>
    <property type="match status" value="1"/>
</dbReference>
<keyword evidence="1" id="KW-0812">Transmembrane</keyword>
<reference evidence="2" key="1">
    <citation type="submission" date="2022-11" db="EMBL/GenBank/DDBJ databases">
        <authorList>
            <person name="Kikuchi T."/>
        </authorList>
    </citation>
    <scope>NUCLEOTIDE SEQUENCE</scope>
    <source>
        <strain evidence="2">PS1010</strain>
    </source>
</reference>
<dbReference type="AlphaFoldDB" id="A0A9P1IWE5"/>
<feature type="transmembrane region" description="Helical" evidence="1">
    <location>
        <begin position="199"/>
        <end position="226"/>
    </location>
</feature>
<feature type="transmembrane region" description="Helical" evidence="1">
    <location>
        <begin position="14"/>
        <end position="32"/>
    </location>
</feature>
<sequence length="329" mass="37677">MMKILNFLRISENVSMVLSLITNTILISLILMNPQIRLGFYKHLMVLCCVVQVLYSLTNVSASMNAHSTNVSYVLFRKYNDLDRNLAPFSLIHFCGMYTTQIAVLSIHFLYRYIHLSHIKLVKIFNGINLYFWILAAFTFGIFVVGLKYTNLGENEFLTNQLRENFENIYGLSMNDVIYNGPIFYKCENEVDCVKPIGVWITIGVLMVAMLMCYSSMMIFGTLSFIRVNSKSLKLSEKLREQQRQLLKALVIQALIPSLFIYIPSEILFITPIFGIGLGEHANISMIFLAIYPAIEQLGVIYVVKDFRDNLKRLVVRNKTGTSGAVIYF</sequence>
<feature type="transmembrane region" description="Helical" evidence="1">
    <location>
        <begin position="246"/>
        <end position="264"/>
    </location>
</feature>
<comment type="caution">
    <text evidence="2">The sequence shown here is derived from an EMBL/GenBank/DDBJ whole genome shotgun (WGS) entry which is preliminary data.</text>
</comment>
<feature type="transmembrane region" description="Helical" evidence="1">
    <location>
        <begin position="86"/>
        <end position="110"/>
    </location>
</feature>
<gene>
    <name evidence="2" type="ORF">CAMP_LOCUS16152</name>
</gene>
<evidence type="ECO:0000256" key="1">
    <source>
        <dbReference type="SAM" id="Phobius"/>
    </source>
</evidence>
<dbReference type="PANTHER" id="PTHR46000:SF11">
    <property type="entry name" value="SEVEN TM RECEPTOR"/>
    <property type="match status" value="1"/>
</dbReference>
<dbReference type="SUPFAM" id="SSF81321">
    <property type="entry name" value="Family A G protein-coupled receptor-like"/>
    <property type="match status" value="1"/>
</dbReference>
<organism evidence="2 3">
    <name type="scientific">Caenorhabditis angaria</name>
    <dbReference type="NCBI Taxonomy" id="860376"/>
    <lineage>
        <taxon>Eukaryota</taxon>
        <taxon>Metazoa</taxon>
        <taxon>Ecdysozoa</taxon>
        <taxon>Nematoda</taxon>
        <taxon>Chromadorea</taxon>
        <taxon>Rhabditida</taxon>
        <taxon>Rhabditina</taxon>
        <taxon>Rhabditomorpha</taxon>
        <taxon>Rhabditoidea</taxon>
        <taxon>Rhabditidae</taxon>
        <taxon>Peloderinae</taxon>
        <taxon>Caenorhabditis</taxon>
    </lineage>
</organism>
<evidence type="ECO:0000313" key="3">
    <source>
        <dbReference type="Proteomes" id="UP001152747"/>
    </source>
</evidence>
<protein>
    <recommendedName>
        <fullName evidence="4">G-protein coupled receptors family 1 profile domain-containing protein</fullName>
    </recommendedName>
</protein>
<keyword evidence="1" id="KW-1133">Transmembrane helix</keyword>
<dbReference type="InterPro" id="IPR019428">
    <property type="entry name" value="7TM_GPCR_serpentine_rcpt_Str"/>
</dbReference>
<evidence type="ECO:0008006" key="4">
    <source>
        <dbReference type="Google" id="ProtNLM"/>
    </source>
</evidence>
<dbReference type="EMBL" id="CANHGI010000005">
    <property type="protein sequence ID" value="CAI5453515.1"/>
    <property type="molecule type" value="Genomic_DNA"/>
</dbReference>
<dbReference type="Pfam" id="PF10326">
    <property type="entry name" value="7TM_GPCR_Str"/>
    <property type="match status" value="1"/>
</dbReference>
<dbReference type="OrthoDB" id="5786898at2759"/>
<accession>A0A9P1IWE5</accession>